<feature type="domain" description="Sortilin N-terminal" evidence="4">
    <location>
        <begin position="161"/>
        <end position="277"/>
    </location>
</feature>
<accession>A0ABX7DUU8</accession>
<dbReference type="InterPro" id="IPR015943">
    <property type="entry name" value="WD40/YVTN_repeat-like_dom_sf"/>
</dbReference>
<dbReference type="CDD" id="cd15482">
    <property type="entry name" value="Sialidase_non-viral"/>
    <property type="match status" value="1"/>
</dbReference>
<dbReference type="NCBIfam" id="TIGR04183">
    <property type="entry name" value="Por_Secre_tail"/>
    <property type="match status" value="1"/>
</dbReference>
<sequence>MKQLIIFFTIVASFLSGTISAQSQISYEGSNDYGRMYNIIYHPTIENKLYAVTLGNHIMQSDDKGETWQILYSYPANGVFLENFKMLSENILTFSAQYNANMADNAVYFFDVTSGEITRQYTPPITSGAAKTWISSYSVFEANPDIAIVHQSYSIGLSGYSKVYYTADAGATWAMIYYNVDNNGIFPNNVAISPDNSEKLFIARGAGPNNDEGGLLISEDAGVTWEEKMPDNNFSVITFHPQDADNILLGTFIGNENLGHAQNLYRSLDGGETWNIIPIAWEEGTLDNITGIIYNPLDLDNILLMEENEVVLTEDNWATHTKTVYPLDNLEGYYYGIHASFSPFQNGELFVNADYYPLFSEDGGTTFSLMYNPFYVAGMAGFQQDDDDHLFHSVQRGLVHKNLTTAQQNAYGVEPINLVFNSDAPTYMIDRVTTGRVYKYGGNFSGSYLEVSDDFGSTYSVLHMNFFDQLINLTTDPNNPNVIWALFLNEGGLVIDFNDINNPVVTPVTLPEADILTDVFIDENNSDNVFITVGAHVYRSEDGGATWEEMSNGLGINPVTDIIFDIERNPFNTEEFTVTASNGIYKTTDSAANWEQTHQTNNVRKVEYSPLNENHAVATIPSGDGIDSKIMYTTNGGETWVALPFEAIAYVGSGSMAYKFHEESVDAYIATFDLGIIKYTIDLSALGTPDFMEGGNPFVVYPNPATTTINIKENGGKIAAVSIFNSLGQEVIKPTAMQQIDIQALNAGVYFVRIQNVEGNFYVKQIVKQ</sequence>
<protein>
    <submittedName>
        <fullName evidence="6">T9SS type A sorting domain-containing protein</fullName>
    </submittedName>
</protein>
<feature type="domain" description="Secretion system C-terminal sorting" evidence="5">
    <location>
        <begin position="700"/>
        <end position="767"/>
    </location>
</feature>
<dbReference type="EMBL" id="CP068439">
    <property type="protein sequence ID" value="QQX77416.1"/>
    <property type="molecule type" value="Genomic_DNA"/>
</dbReference>
<dbReference type="PANTHER" id="PTHR12106:SF27">
    <property type="entry name" value="SORTILIN-RELATED RECEPTOR"/>
    <property type="match status" value="1"/>
</dbReference>
<dbReference type="Pfam" id="PF18962">
    <property type="entry name" value="Por_Secre_tail"/>
    <property type="match status" value="1"/>
</dbReference>
<evidence type="ECO:0000256" key="3">
    <source>
        <dbReference type="SAM" id="SignalP"/>
    </source>
</evidence>
<proteinExistence type="predicted"/>
<keyword evidence="7" id="KW-1185">Reference proteome</keyword>
<gene>
    <name evidence="6" type="ORF">JK629_03850</name>
</gene>
<dbReference type="Proteomes" id="UP000629420">
    <property type="component" value="Chromosome"/>
</dbReference>
<evidence type="ECO:0000313" key="6">
    <source>
        <dbReference type="EMBL" id="QQX77416.1"/>
    </source>
</evidence>
<name>A0ABX7DUU8_9FLAO</name>
<feature type="signal peptide" evidence="3">
    <location>
        <begin position="1"/>
        <end position="21"/>
    </location>
</feature>
<dbReference type="InterPro" id="IPR031778">
    <property type="entry name" value="Sortilin_N"/>
</dbReference>
<dbReference type="InterPro" id="IPR050310">
    <property type="entry name" value="VPS10-sortilin"/>
</dbReference>
<dbReference type="Gene3D" id="2.130.10.10">
    <property type="entry name" value="YVTN repeat-like/Quinoprotein amine dehydrogenase"/>
    <property type="match status" value="3"/>
</dbReference>
<dbReference type="InterPro" id="IPR026444">
    <property type="entry name" value="Secre_tail"/>
</dbReference>
<keyword evidence="2" id="KW-0677">Repeat</keyword>
<feature type="domain" description="Sortilin N-terminal" evidence="4">
    <location>
        <begin position="536"/>
        <end position="643"/>
    </location>
</feature>
<evidence type="ECO:0000256" key="1">
    <source>
        <dbReference type="ARBA" id="ARBA00022729"/>
    </source>
</evidence>
<feature type="chain" id="PRO_5046365950" evidence="3">
    <location>
        <begin position="22"/>
        <end position="769"/>
    </location>
</feature>
<organism evidence="6 7">
    <name type="scientific">Aequorivita iocasae</name>
    <dbReference type="NCBI Taxonomy" id="2803865"/>
    <lineage>
        <taxon>Bacteria</taxon>
        <taxon>Pseudomonadati</taxon>
        <taxon>Bacteroidota</taxon>
        <taxon>Flavobacteriia</taxon>
        <taxon>Flavobacteriales</taxon>
        <taxon>Flavobacteriaceae</taxon>
        <taxon>Aequorivita</taxon>
    </lineage>
</organism>
<evidence type="ECO:0000259" key="5">
    <source>
        <dbReference type="Pfam" id="PF18962"/>
    </source>
</evidence>
<dbReference type="PANTHER" id="PTHR12106">
    <property type="entry name" value="SORTILIN RELATED"/>
    <property type="match status" value="1"/>
</dbReference>
<evidence type="ECO:0000259" key="4">
    <source>
        <dbReference type="Pfam" id="PF15902"/>
    </source>
</evidence>
<keyword evidence="1 3" id="KW-0732">Signal</keyword>
<dbReference type="RefSeq" id="WP_202337312.1">
    <property type="nucleotide sequence ID" value="NZ_CP068439.1"/>
</dbReference>
<evidence type="ECO:0000256" key="2">
    <source>
        <dbReference type="ARBA" id="ARBA00022737"/>
    </source>
</evidence>
<reference evidence="6 7" key="1">
    <citation type="submission" date="2021-01" db="EMBL/GenBank/DDBJ databases">
        <title>Aequorivita sp. strain KX20305, a bacterium isolated from the sediment collected at a cold seep field in South China Sea.</title>
        <authorList>
            <person name="Zhang H."/>
            <person name="Li C."/>
        </authorList>
    </citation>
    <scope>NUCLEOTIDE SEQUENCE [LARGE SCALE GENOMIC DNA]</scope>
    <source>
        <strain evidence="6 7">KX20305</strain>
    </source>
</reference>
<evidence type="ECO:0000313" key="7">
    <source>
        <dbReference type="Proteomes" id="UP000629420"/>
    </source>
</evidence>
<dbReference type="SUPFAM" id="SSF110296">
    <property type="entry name" value="Oligoxyloglucan reducing end-specific cellobiohydrolase"/>
    <property type="match status" value="2"/>
</dbReference>
<dbReference type="Pfam" id="PF15902">
    <property type="entry name" value="Sortilin-Vps10"/>
    <property type="match status" value="2"/>
</dbReference>